<dbReference type="InterPro" id="IPR018702">
    <property type="entry name" value="DUF2207"/>
</dbReference>
<evidence type="ECO:0000256" key="2">
    <source>
        <dbReference type="SAM" id="Phobius"/>
    </source>
</evidence>
<feature type="transmembrane region" description="Helical" evidence="2">
    <location>
        <begin position="388"/>
        <end position="409"/>
    </location>
</feature>
<evidence type="ECO:0000313" key="6">
    <source>
        <dbReference type="Proteomes" id="UP000187550"/>
    </source>
</evidence>
<dbReference type="Pfam" id="PF20990">
    <property type="entry name" value="DUF2207_C"/>
    <property type="match status" value="1"/>
</dbReference>
<feature type="compositionally biased region" description="Gly residues" evidence="1">
    <location>
        <begin position="533"/>
        <end position="551"/>
    </location>
</feature>
<evidence type="ECO:0000259" key="4">
    <source>
        <dbReference type="Pfam" id="PF20990"/>
    </source>
</evidence>
<dbReference type="Pfam" id="PF09972">
    <property type="entry name" value="DUF2207"/>
    <property type="match status" value="1"/>
</dbReference>
<feature type="region of interest" description="Disordered" evidence="1">
    <location>
        <begin position="523"/>
        <end position="551"/>
    </location>
</feature>
<dbReference type="OrthoDB" id="5507254at2"/>
<name>A0A1U7PI06_9BACI</name>
<gene>
    <name evidence="5" type="ORF">SAMN05428946_0658</name>
</gene>
<feature type="domain" description="DUF2207" evidence="3">
    <location>
        <begin position="28"/>
        <end position="194"/>
    </location>
</feature>
<evidence type="ECO:0000256" key="1">
    <source>
        <dbReference type="SAM" id="MobiDB-lite"/>
    </source>
</evidence>
<reference evidence="6" key="1">
    <citation type="submission" date="2017-01" db="EMBL/GenBank/DDBJ databases">
        <authorList>
            <person name="Varghese N."/>
            <person name="Submissions S."/>
        </authorList>
    </citation>
    <scope>NUCLEOTIDE SEQUENCE [LARGE SCALE GENOMIC DNA]</scope>
    <source>
        <strain evidence="6">MNA4</strain>
    </source>
</reference>
<keyword evidence="2" id="KW-1133">Transmembrane helix</keyword>
<keyword evidence="2" id="KW-0812">Transmembrane</keyword>
<dbReference type="AlphaFoldDB" id="A0A1U7PI06"/>
<keyword evidence="2" id="KW-0472">Membrane</keyword>
<feature type="domain" description="Predicted membrane protein YciQ-like C-terminal" evidence="4">
    <location>
        <begin position="288"/>
        <end position="455"/>
    </location>
</feature>
<sequence length="551" mass="60298">MRHLRRLFAVLFLLILLFPAVVSAVDFRIEDALIEASLTEGGLVHVKEEFVYTFNGGFNGITRTIHPGKGTSVDGFKAYEDGRPLSVEQSGETYRVHRQGSDSTVRIKLEYTLHGAVSLYEDGAEFYRSFFDSGNGAGYGNMTIIVHPPAASRRTDALGYGAAEETGTISGDGSARFDLGPVPAGTEADIRTVFDRSLFHGGVTKKGTIRDEVEQDRKELENREGRAKIAVTVLIPAAGLLMLFILVDEWRRSGRLWRKALREAEADKFSVPPESLSMPALIRFTAGPSRSSRLSAGLLDLIRNGYAEQQSDILYAPTGKEPELLHERRLMHLLFDRFGDLDRRFNLEQLELKTRSGDGADEYLAGVKSWERAVKKELKTAPLKKRRLSTILLLLLVIGLLVAACDFTVMLDQDWPYMTAFLMLLSAVAMLVLIRPYTGYGRDIQVRWHLFREVLPRLRPVDWAAFSRTDRIRGLIYAVGCNDPAVPGPDIPEIEPFETRGLRPLISAHSAASLGSGMAVADRNASSSSSGSSGSGGGSGVGGSGGGSGAF</sequence>
<organism evidence="5 6">
    <name type="scientific">Edaphobacillus lindanitolerans</name>
    <dbReference type="NCBI Taxonomy" id="550447"/>
    <lineage>
        <taxon>Bacteria</taxon>
        <taxon>Bacillati</taxon>
        <taxon>Bacillota</taxon>
        <taxon>Bacilli</taxon>
        <taxon>Bacillales</taxon>
        <taxon>Bacillaceae</taxon>
        <taxon>Edaphobacillus</taxon>
    </lineage>
</organism>
<accession>A0A1U7PI06</accession>
<dbReference type="EMBL" id="FTPL01000001">
    <property type="protein sequence ID" value="SIT70863.1"/>
    <property type="molecule type" value="Genomic_DNA"/>
</dbReference>
<dbReference type="Proteomes" id="UP000187550">
    <property type="component" value="Unassembled WGS sequence"/>
</dbReference>
<dbReference type="STRING" id="550447.SAMN05428946_0658"/>
<feature type="transmembrane region" description="Helical" evidence="2">
    <location>
        <begin position="415"/>
        <end position="434"/>
    </location>
</feature>
<proteinExistence type="predicted"/>
<keyword evidence="6" id="KW-1185">Reference proteome</keyword>
<dbReference type="InterPro" id="IPR048389">
    <property type="entry name" value="YciQ-like_C"/>
</dbReference>
<protein>
    <submittedName>
        <fullName evidence="5">Uncharacterized membrane protein</fullName>
    </submittedName>
</protein>
<dbReference type="RefSeq" id="WP_076756917.1">
    <property type="nucleotide sequence ID" value="NZ_FTPL01000001.1"/>
</dbReference>
<feature type="transmembrane region" description="Helical" evidence="2">
    <location>
        <begin position="229"/>
        <end position="247"/>
    </location>
</feature>
<evidence type="ECO:0000313" key="5">
    <source>
        <dbReference type="EMBL" id="SIT70863.1"/>
    </source>
</evidence>
<evidence type="ECO:0000259" key="3">
    <source>
        <dbReference type="Pfam" id="PF09972"/>
    </source>
</evidence>